<accession>A0A6F8PQW0</accession>
<reference evidence="2" key="1">
    <citation type="submission" date="2019-11" db="EMBL/GenBank/DDBJ databases">
        <title>Isolation and characterization of two novel species in the genus Thiomicrorhabdus.</title>
        <authorList>
            <person name="Mochizuki J."/>
            <person name="Kojima H."/>
            <person name="Fukui M."/>
        </authorList>
    </citation>
    <scope>NUCLEOTIDE SEQUENCE [LARGE SCALE GENOMIC DNA]</scope>
    <source>
        <strain evidence="2">AkT22</strain>
    </source>
</reference>
<keyword evidence="2" id="KW-1185">Reference proteome</keyword>
<sequence>MIDASVKKAVCNTKLRVMSGFQALLKRALFYASSGFKNEYLMALIFKTKSLIDKA</sequence>
<gene>
    <name evidence="1" type="ORF">THMIRHAT_21630</name>
</gene>
<dbReference type="Proteomes" id="UP000501466">
    <property type="component" value="Chromosome"/>
</dbReference>
<dbReference type="EMBL" id="AP021888">
    <property type="protein sequence ID" value="BBP44417.1"/>
    <property type="molecule type" value="Genomic_DNA"/>
</dbReference>
<name>A0A6F8PQW0_9GAMM</name>
<evidence type="ECO:0000313" key="1">
    <source>
        <dbReference type="EMBL" id="BBP44417.1"/>
    </source>
</evidence>
<protein>
    <submittedName>
        <fullName evidence="1">Uncharacterized protein</fullName>
    </submittedName>
</protein>
<evidence type="ECO:0000313" key="2">
    <source>
        <dbReference type="Proteomes" id="UP000501466"/>
    </source>
</evidence>
<organism evidence="1 2">
    <name type="scientific">Thiosulfativibrio zosterae</name>
    <dbReference type="NCBI Taxonomy" id="2675053"/>
    <lineage>
        <taxon>Bacteria</taxon>
        <taxon>Pseudomonadati</taxon>
        <taxon>Pseudomonadota</taxon>
        <taxon>Gammaproteobacteria</taxon>
        <taxon>Thiotrichales</taxon>
        <taxon>Piscirickettsiaceae</taxon>
        <taxon>Thiosulfativibrio</taxon>
    </lineage>
</organism>
<dbReference type="AlphaFoldDB" id="A0A6F8PQW0"/>
<proteinExistence type="predicted"/>
<dbReference type="KEGG" id="tzo:THMIRHAT_21630"/>